<dbReference type="AlphaFoldDB" id="A0A5R8KFS9"/>
<dbReference type="Proteomes" id="UP000306196">
    <property type="component" value="Unassembled WGS sequence"/>
</dbReference>
<evidence type="ECO:0000313" key="4">
    <source>
        <dbReference type="Proteomes" id="UP000306196"/>
    </source>
</evidence>
<dbReference type="RefSeq" id="WP_138086014.1">
    <property type="nucleotide sequence ID" value="NZ_VAUV01000006.1"/>
</dbReference>
<protein>
    <recommendedName>
        <fullName evidence="2">Peptidase C39 domain-containing protein</fullName>
    </recommendedName>
</protein>
<evidence type="ECO:0000256" key="1">
    <source>
        <dbReference type="SAM" id="SignalP"/>
    </source>
</evidence>
<reference evidence="3 4" key="1">
    <citation type="submission" date="2019-05" db="EMBL/GenBank/DDBJ databases">
        <title>Verrucobacter flavum gen. nov., sp. nov. a new member of the family Verrucomicrobiaceae.</title>
        <authorList>
            <person name="Szuroczki S."/>
            <person name="Abbaszade G."/>
            <person name="Szabo A."/>
            <person name="Felfoldi T."/>
            <person name="Schumann P."/>
            <person name="Boka K."/>
            <person name="Keki Z."/>
            <person name="Toumi M."/>
            <person name="Toth E."/>
        </authorList>
    </citation>
    <scope>NUCLEOTIDE SEQUENCE [LARGE SCALE GENOMIC DNA]</scope>
    <source>
        <strain evidence="3 4">MG-N-17</strain>
    </source>
</reference>
<organism evidence="3 4">
    <name type="scientific">Phragmitibacter flavus</name>
    <dbReference type="NCBI Taxonomy" id="2576071"/>
    <lineage>
        <taxon>Bacteria</taxon>
        <taxon>Pseudomonadati</taxon>
        <taxon>Verrucomicrobiota</taxon>
        <taxon>Verrucomicrobiia</taxon>
        <taxon>Verrucomicrobiales</taxon>
        <taxon>Verrucomicrobiaceae</taxon>
        <taxon>Phragmitibacter</taxon>
    </lineage>
</organism>
<evidence type="ECO:0000313" key="3">
    <source>
        <dbReference type="EMBL" id="TLD71174.1"/>
    </source>
</evidence>
<accession>A0A5R8KFS9</accession>
<keyword evidence="4" id="KW-1185">Reference proteome</keyword>
<dbReference type="PROSITE" id="PS50990">
    <property type="entry name" value="PEPTIDASE_C39"/>
    <property type="match status" value="1"/>
</dbReference>
<dbReference type="GO" id="GO:0008233">
    <property type="term" value="F:peptidase activity"/>
    <property type="evidence" value="ECO:0007669"/>
    <property type="project" value="InterPro"/>
</dbReference>
<evidence type="ECO:0000259" key="2">
    <source>
        <dbReference type="PROSITE" id="PS50990"/>
    </source>
</evidence>
<dbReference type="Pfam" id="PF03412">
    <property type="entry name" value="Peptidase_C39"/>
    <property type="match status" value="1"/>
</dbReference>
<dbReference type="GO" id="GO:0006508">
    <property type="term" value="P:proteolysis"/>
    <property type="evidence" value="ECO:0007669"/>
    <property type="project" value="InterPro"/>
</dbReference>
<dbReference type="GO" id="GO:0016020">
    <property type="term" value="C:membrane"/>
    <property type="evidence" value="ECO:0007669"/>
    <property type="project" value="InterPro"/>
</dbReference>
<dbReference type="OrthoDB" id="13401at2"/>
<keyword evidence="1" id="KW-0732">Signal</keyword>
<dbReference type="Gene3D" id="3.90.70.10">
    <property type="entry name" value="Cysteine proteinases"/>
    <property type="match status" value="1"/>
</dbReference>
<feature type="domain" description="Peptidase C39" evidence="2">
    <location>
        <begin position="51"/>
        <end position="184"/>
    </location>
</feature>
<feature type="signal peptide" evidence="1">
    <location>
        <begin position="1"/>
        <end position="21"/>
    </location>
</feature>
<dbReference type="CDD" id="cd02423">
    <property type="entry name" value="Peptidase_C39G"/>
    <property type="match status" value="1"/>
</dbReference>
<dbReference type="EMBL" id="VAUV01000006">
    <property type="protein sequence ID" value="TLD71174.1"/>
    <property type="molecule type" value="Genomic_DNA"/>
</dbReference>
<sequence>MMILMRTQALMLAGVCVLQTACSSGNSSGDTTVRREWNSWRELRDLNVVKQQMDYSCGAAALATLMKYYFDDEVSEAELLRDIFLHLTPAELKNREQEGLSLLDLQNAAERRGYQAVGVQLPFESIGELGGPVLVHLETKDYRHYAVLRGTAGDRVFLADPSRGNIRIPMDRFSKQWTTVALVLGKSGFGLPADHALAVKVGSEVRPEVLAAKKALNGVPVAGSAVF</sequence>
<gene>
    <name evidence="3" type="ORF">FEM03_09725</name>
</gene>
<feature type="chain" id="PRO_5024314752" description="Peptidase C39 domain-containing protein" evidence="1">
    <location>
        <begin position="22"/>
        <end position="227"/>
    </location>
</feature>
<dbReference type="InterPro" id="IPR005074">
    <property type="entry name" value="Peptidase_C39"/>
</dbReference>
<proteinExistence type="predicted"/>
<name>A0A5R8KFS9_9BACT</name>
<comment type="caution">
    <text evidence="3">The sequence shown here is derived from an EMBL/GenBank/DDBJ whole genome shotgun (WGS) entry which is preliminary data.</text>
</comment>
<dbReference type="GO" id="GO:0005524">
    <property type="term" value="F:ATP binding"/>
    <property type="evidence" value="ECO:0007669"/>
    <property type="project" value="InterPro"/>
</dbReference>